<proteinExistence type="predicted"/>
<sequence>MLIDYICNKLCIASSSFVLFVIALVFACKQPCHTRQSRQLRVQVCVDRVGPRRALI</sequence>
<name>O10285_NPVOP</name>
<dbReference type="Proteomes" id="UP000009248">
    <property type="component" value="Segment"/>
</dbReference>
<dbReference type="PIR" id="T10297">
    <property type="entry name" value="T10297"/>
</dbReference>
<reference evidence="1 2" key="1">
    <citation type="journal article" date="1997" name="Virology">
        <title>The sequence of the Orgyia pseudotsugata multinucleocapsid nuclear polyhedrosis virus genome.</title>
        <authorList>
            <person name="Ahrens C.H."/>
            <person name="Russell R.L."/>
            <person name="Funk C.J."/>
            <person name="Evans J.T."/>
            <person name="Harwood S.H."/>
            <person name="Rohrmann G.F."/>
        </authorList>
    </citation>
    <scope>NUCLEOTIDE SEQUENCE [LARGE SCALE GENOMIC DNA]</scope>
</reference>
<organism evidence="1 2">
    <name type="scientific">Orgyia pseudotsugata multicapsid polyhedrosis virus</name>
    <name type="common">OpMNPV</name>
    <dbReference type="NCBI Taxonomy" id="262177"/>
    <lineage>
        <taxon>Viruses</taxon>
        <taxon>Viruses incertae sedis</taxon>
        <taxon>Naldaviricetes</taxon>
        <taxon>Lefavirales</taxon>
        <taxon>Baculoviridae</taxon>
        <taxon>Alphabaculovirus</taxon>
        <taxon>Alphabaculovirus orpseudotsugatae</taxon>
    </lineage>
</organism>
<accession>O10285</accession>
<dbReference type="EMBL" id="U75930">
    <property type="protein sequence ID" value="AAC59027.1"/>
    <property type="molecule type" value="Genomic_DNA"/>
</dbReference>
<protein>
    <submittedName>
        <fullName evidence="1">Uncharacterized protein</fullName>
    </submittedName>
</protein>
<dbReference type="RefSeq" id="NP_046184.1">
    <property type="nucleotide sequence ID" value="NC_001875.2"/>
</dbReference>
<evidence type="ECO:0000313" key="1">
    <source>
        <dbReference type="EMBL" id="AAC59027.1"/>
    </source>
</evidence>
<dbReference type="GeneID" id="911992"/>
<keyword evidence="2" id="KW-1185">Reference proteome</keyword>
<evidence type="ECO:0000313" key="2">
    <source>
        <dbReference type="Proteomes" id="UP000009248"/>
    </source>
</evidence>
<dbReference type="KEGG" id="vg:911992"/>
<organismHost>
    <name type="scientific">Orgyia pseudotsugata</name>
    <name type="common">Douglas-fir tussock moth</name>
    <dbReference type="NCBI Taxonomy" id="33414"/>
</organismHost>